<dbReference type="Gene3D" id="3.90.1170.20">
    <property type="entry name" value="Quinolinate phosphoribosyl transferase, N-terminal domain"/>
    <property type="match status" value="1"/>
</dbReference>
<dbReference type="InterPro" id="IPR036068">
    <property type="entry name" value="Nicotinate_pribotase-like_C"/>
</dbReference>
<comment type="caution">
    <text evidence="2">The sequence shown here is derived from an EMBL/GenBank/DDBJ whole genome shotgun (WGS) entry which is preliminary data.</text>
</comment>
<dbReference type="GO" id="GO:0009435">
    <property type="term" value="P:NAD+ biosynthetic process"/>
    <property type="evidence" value="ECO:0007669"/>
    <property type="project" value="InterPro"/>
</dbReference>
<reference evidence="2" key="1">
    <citation type="submission" date="2023-06" db="EMBL/GenBank/DDBJ databases">
        <title>Genome sequence of Methanosarcinaceae archaeon Ag5.</title>
        <authorList>
            <person name="Protasov E."/>
            <person name="Platt K."/>
            <person name="Poehlein A."/>
            <person name="Daniel R."/>
            <person name="Brune A."/>
        </authorList>
    </citation>
    <scope>NUCLEOTIDE SEQUENCE</scope>
    <source>
        <strain evidence="2">Ag5</strain>
    </source>
</reference>
<dbReference type="GO" id="GO:0016763">
    <property type="term" value="F:pentosyltransferase activity"/>
    <property type="evidence" value="ECO:0007669"/>
    <property type="project" value="InterPro"/>
</dbReference>
<dbReference type="PANTHER" id="PTHR43202:SF1">
    <property type="entry name" value="NICOTINATE PHOSPHORIBOSYLTRANSFERASE"/>
    <property type="match status" value="1"/>
</dbReference>
<dbReference type="InterPro" id="IPR037128">
    <property type="entry name" value="Quinolinate_PRibosylTase_N_sf"/>
</dbReference>
<dbReference type="PANTHER" id="PTHR43202">
    <property type="entry name" value="NICOTINATE-NUCLEOTIDE PYROPHOSPHORYLASE"/>
    <property type="match status" value="1"/>
</dbReference>
<gene>
    <name evidence="2" type="ORF">MsAg5_09760</name>
</gene>
<accession>A0AAE4MIC1</accession>
<sequence>MGVVMVANIFNTPDAKNAGVVEYTDKYFLRAYEILKKDGLNPFVRAQVFVRKGPGIISGMDEAISFILNNSDLIKNGGRIYTLSDGETYSPLETILMIEGRILDIVRLETVYLGIISSALAIKNDKRKLDFKQIENNMKQIVAAAGGRPVTYFGARHWHYSEDENISRAAIAGGAAGAATDAGAQFVGQKGVGTIPHALENIYAWRDGKENAVLNSTLAFDKYMPEDIKRIALIDYNNREINDTLQVARLVPSLFSIRVDTCGENIAQGALSLADLAGKSKEKKDQIIRQFFNLPATVPIEIPPEDEIYWFGTGVSISEVYAIRKALNDNGFSHIQIMLSSGFGKIEKVNAFSAAEKMLNMKLYDSLGVGGIYESRDATMDIVAVGNSLTEMVPVSKVGRTEHPNPRLKLIQIQSE</sequence>
<dbReference type="SUPFAM" id="SSF51690">
    <property type="entry name" value="Nicotinate/Quinolinate PRTase C-terminal domain-like"/>
    <property type="match status" value="1"/>
</dbReference>
<dbReference type="InterPro" id="IPR022412">
    <property type="entry name" value="Quinolinate_PRibosylTrfase_N"/>
</dbReference>
<name>A0AAE4MIC1_9EURY</name>
<dbReference type="EMBL" id="JAWDKD010000018">
    <property type="protein sequence ID" value="MDV0447102.1"/>
    <property type="molecule type" value="Genomic_DNA"/>
</dbReference>
<feature type="domain" description="Quinolinate phosphoribosyl transferase N-terminal" evidence="1">
    <location>
        <begin position="40"/>
        <end position="118"/>
    </location>
</feature>
<protein>
    <recommendedName>
        <fullName evidence="1">Quinolinate phosphoribosyl transferase N-terminal domain-containing protein</fullName>
    </recommendedName>
</protein>
<dbReference type="SUPFAM" id="SSF54675">
    <property type="entry name" value="Nicotinate/Quinolinate PRTase N-terminal domain-like"/>
    <property type="match status" value="1"/>
</dbReference>
<proteinExistence type="predicted"/>
<evidence type="ECO:0000259" key="1">
    <source>
        <dbReference type="Pfam" id="PF02749"/>
    </source>
</evidence>
<dbReference type="InterPro" id="IPR013785">
    <property type="entry name" value="Aldolase_TIM"/>
</dbReference>
<dbReference type="Proteomes" id="UP001271789">
    <property type="component" value="Unassembled WGS sequence"/>
</dbReference>
<dbReference type="AlphaFoldDB" id="A0AAE4MIC1"/>
<dbReference type="Pfam" id="PF02749">
    <property type="entry name" value="QRPTase_N"/>
    <property type="match status" value="1"/>
</dbReference>
<evidence type="ECO:0000313" key="3">
    <source>
        <dbReference type="Proteomes" id="UP001271789"/>
    </source>
</evidence>
<organism evidence="2 3">
    <name type="scientific">Methanolapillus africanus</name>
    <dbReference type="NCBI Taxonomy" id="3028297"/>
    <lineage>
        <taxon>Archaea</taxon>
        <taxon>Methanobacteriati</taxon>
        <taxon>Methanobacteriota</taxon>
        <taxon>Stenosarchaea group</taxon>
        <taxon>Methanomicrobia</taxon>
        <taxon>Methanosarcinales</taxon>
        <taxon>Methanosarcinaceae</taxon>
        <taxon>Methanolapillus</taxon>
    </lineage>
</organism>
<dbReference type="Gene3D" id="3.20.20.70">
    <property type="entry name" value="Aldolase class I"/>
    <property type="match status" value="1"/>
</dbReference>
<evidence type="ECO:0000313" key="2">
    <source>
        <dbReference type="EMBL" id="MDV0447102.1"/>
    </source>
</evidence>
<dbReference type="InterPro" id="IPR053190">
    <property type="entry name" value="NAPRTase-like"/>
</dbReference>
<keyword evidence="3" id="KW-1185">Reference proteome</keyword>